<evidence type="ECO:0000256" key="7">
    <source>
        <dbReference type="ARBA" id="ARBA00023136"/>
    </source>
</evidence>
<reference evidence="9" key="1">
    <citation type="journal article" date="2021" name="PeerJ">
        <title>Extensive microbial diversity within the chicken gut microbiome revealed by metagenomics and culture.</title>
        <authorList>
            <person name="Gilroy R."/>
            <person name="Ravi A."/>
            <person name="Getino M."/>
            <person name="Pursley I."/>
            <person name="Horton D.L."/>
            <person name="Alikhan N.F."/>
            <person name="Baker D."/>
            <person name="Gharbi K."/>
            <person name="Hall N."/>
            <person name="Watson M."/>
            <person name="Adriaenssens E.M."/>
            <person name="Foster-Nyarko E."/>
            <person name="Jarju S."/>
            <person name="Secka A."/>
            <person name="Antonio M."/>
            <person name="Oren A."/>
            <person name="Chaudhuri R.R."/>
            <person name="La Ragione R."/>
            <person name="Hildebrand F."/>
            <person name="Pallen M.J."/>
        </authorList>
    </citation>
    <scope>NUCLEOTIDE SEQUENCE</scope>
    <source>
        <strain evidence="9">ChiBcec16_6824</strain>
    </source>
</reference>
<dbReference type="PANTHER" id="PTHR21716">
    <property type="entry name" value="TRANSMEMBRANE PROTEIN"/>
    <property type="match status" value="1"/>
</dbReference>
<feature type="transmembrane region" description="Helical" evidence="8">
    <location>
        <begin position="304"/>
        <end position="323"/>
    </location>
</feature>
<keyword evidence="3" id="KW-0813">Transport</keyword>
<feature type="transmembrane region" description="Helical" evidence="8">
    <location>
        <begin position="40"/>
        <end position="61"/>
    </location>
</feature>
<dbReference type="GO" id="GO:0055085">
    <property type="term" value="P:transmembrane transport"/>
    <property type="evidence" value="ECO:0007669"/>
    <property type="project" value="TreeGrafter"/>
</dbReference>
<evidence type="ECO:0000256" key="4">
    <source>
        <dbReference type="ARBA" id="ARBA00022475"/>
    </source>
</evidence>
<dbReference type="InterPro" id="IPR002549">
    <property type="entry name" value="AI-2E-like"/>
</dbReference>
<accession>A0A9D1Y9C0</accession>
<comment type="subcellular location">
    <subcellularLocation>
        <location evidence="1">Cell membrane</location>
        <topology evidence="1">Multi-pass membrane protein</topology>
    </subcellularLocation>
</comment>
<comment type="caution">
    <text evidence="9">The sequence shown here is derived from an EMBL/GenBank/DDBJ whole genome shotgun (WGS) entry which is preliminary data.</text>
</comment>
<proteinExistence type="inferred from homology"/>
<dbReference type="EMBL" id="DXDX01000107">
    <property type="protein sequence ID" value="HIY21402.1"/>
    <property type="molecule type" value="Genomic_DNA"/>
</dbReference>
<feature type="transmembrane region" description="Helical" evidence="8">
    <location>
        <begin position="270"/>
        <end position="297"/>
    </location>
</feature>
<keyword evidence="4" id="KW-1003">Cell membrane</keyword>
<dbReference type="AlphaFoldDB" id="A0A9D1Y9C0"/>
<feature type="transmembrane region" description="Helical" evidence="8">
    <location>
        <begin position="335"/>
        <end position="368"/>
    </location>
</feature>
<evidence type="ECO:0000256" key="3">
    <source>
        <dbReference type="ARBA" id="ARBA00022448"/>
    </source>
</evidence>
<name>A0A9D1Y9C0_9FIRM</name>
<evidence type="ECO:0000256" key="5">
    <source>
        <dbReference type="ARBA" id="ARBA00022692"/>
    </source>
</evidence>
<evidence type="ECO:0000313" key="9">
    <source>
        <dbReference type="EMBL" id="HIY21402.1"/>
    </source>
</evidence>
<dbReference type="Proteomes" id="UP000823868">
    <property type="component" value="Unassembled WGS sequence"/>
</dbReference>
<evidence type="ECO:0000256" key="6">
    <source>
        <dbReference type="ARBA" id="ARBA00022989"/>
    </source>
</evidence>
<organism evidence="9 10">
    <name type="scientific">Candidatus Flavonifractor merdigallinarum</name>
    <dbReference type="NCBI Taxonomy" id="2838589"/>
    <lineage>
        <taxon>Bacteria</taxon>
        <taxon>Bacillati</taxon>
        <taxon>Bacillota</taxon>
        <taxon>Clostridia</taxon>
        <taxon>Eubacteriales</taxon>
        <taxon>Oscillospiraceae</taxon>
        <taxon>Flavonifractor</taxon>
    </lineage>
</organism>
<evidence type="ECO:0000256" key="8">
    <source>
        <dbReference type="SAM" id="Phobius"/>
    </source>
</evidence>
<feature type="transmembrane region" description="Helical" evidence="8">
    <location>
        <begin position="14"/>
        <end position="34"/>
    </location>
</feature>
<evidence type="ECO:0000313" key="10">
    <source>
        <dbReference type="Proteomes" id="UP000823868"/>
    </source>
</evidence>
<dbReference type="Pfam" id="PF01594">
    <property type="entry name" value="AI-2E_transport"/>
    <property type="match status" value="1"/>
</dbReference>
<feature type="transmembrane region" description="Helical" evidence="8">
    <location>
        <begin position="82"/>
        <end position="103"/>
    </location>
</feature>
<gene>
    <name evidence="9" type="ORF">H9841_05835</name>
</gene>
<dbReference type="PANTHER" id="PTHR21716:SF53">
    <property type="entry name" value="PERMEASE PERM-RELATED"/>
    <property type="match status" value="1"/>
</dbReference>
<feature type="transmembrane region" description="Helical" evidence="8">
    <location>
        <begin position="245"/>
        <end position="264"/>
    </location>
</feature>
<reference evidence="9" key="2">
    <citation type="submission" date="2021-04" db="EMBL/GenBank/DDBJ databases">
        <authorList>
            <person name="Gilroy R."/>
        </authorList>
    </citation>
    <scope>NUCLEOTIDE SEQUENCE</scope>
    <source>
        <strain evidence="9">ChiBcec16_6824</strain>
    </source>
</reference>
<dbReference type="GO" id="GO:0005886">
    <property type="term" value="C:plasma membrane"/>
    <property type="evidence" value="ECO:0007669"/>
    <property type="project" value="UniProtKB-SubCell"/>
</dbReference>
<feature type="transmembrane region" description="Helical" evidence="8">
    <location>
        <begin position="171"/>
        <end position="201"/>
    </location>
</feature>
<evidence type="ECO:0000256" key="2">
    <source>
        <dbReference type="ARBA" id="ARBA00009773"/>
    </source>
</evidence>
<sequence length="395" mass="42895">MNGKKKWFCLDERALANLIVVLIAISFYLLISHLDVIHGIWNIFLGVAMPFLIGFAIAYLLNGPTNYFETHVFGKLKCRRGLAVLVVYVLFVALLAILVQLILPQMISSIVSLYYILQTALYKLGGFINELAVTYNIDQSVVQQVTNQFMLSYGDIVSQASTMASRLIPTLLSMGVALGSGVVSGVISAITTVISSVYMLLSKNILSRQAQKLTYAILPVKKANHFLAVCSRANRIFSGFLNGKILDSAIIGVLCFFLTVLLRIDFAVLISVVIGVTNIIPFFGPIVGAIPCIFILLIVDPWQALRFAILVLGLQQFDGNILGPKILGDSTGISAFWVLISIVIGGGLFGFPGMLLGVPTFAVIYSLVGDWVRNRLHSKGIDAPEGSPVTPPPEE</sequence>
<comment type="similarity">
    <text evidence="2">Belongs to the autoinducer-2 exporter (AI-2E) (TC 2.A.86) family.</text>
</comment>
<protein>
    <submittedName>
        <fullName evidence="9">AI-2E family transporter</fullName>
    </submittedName>
</protein>
<evidence type="ECO:0000256" key="1">
    <source>
        <dbReference type="ARBA" id="ARBA00004651"/>
    </source>
</evidence>
<keyword evidence="6 8" id="KW-1133">Transmembrane helix</keyword>
<keyword evidence="5 8" id="KW-0812">Transmembrane</keyword>
<keyword evidence="7 8" id="KW-0472">Membrane</keyword>